<proteinExistence type="predicted"/>
<sequence length="194" mass="20968">MKRLLSITLLLCASQCSFSQTPAPAPAPAAQPPAMANYSIMLVNPTGGGVVIMHDPQNMLALVDVSKVQTALNMGYAPVRAAELVELIDTFKAEIARLSNENSQLKAVQDKQASSATLSELKDQANIQAHQRSQIADDKAAHRQQVLAMWGLAMIGMSRQQPYQLPMPVNPNAGRLKTNCTTQYIGTMAYTNCN</sequence>
<dbReference type="Proteomes" id="UP001596091">
    <property type="component" value="Unassembled WGS sequence"/>
</dbReference>
<evidence type="ECO:0000256" key="1">
    <source>
        <dbReference type="SAM" id="Coils"/>
    </source>
</evidence>
<keyword evidence="1" id="KW-0175">Coiled coil</keyword>
<keyword evidence="4" id="KW-1185">Reference proteome</keyword>
<dbReference type="RefSeq" id="WP_263334435.1">
    <property type="nucleotide sequence ID" value="NZ_JAGSYH010000002.1"/>
</dbReference>
<dbReference type="EMBL" id="JBHSPH010000001">
    <property type="protein sequence ID" value="MFC5861099.1"/>
    <property type="molecule type" value="Genomic_DNA"/>
</dbReference>
<organism evidence="3 4">
    <name type="scientific">Acidicapsa dinghuensis</name>
    <dbReference type="NCBI Taxonomy" id="2218256"/>
    <lineage>
        <taxon>Bacteria</taxon>
        <taxon>Pseudomonadati</taxon>
        <taxon>Acidobacteriota</taxon>
        <taxon>Terriglobia</taxon>
        <taxon>Terriglobales</taxon>
        <taxon>Acidobacteriaceae</taxon>
        <taxon>Acidicapsa</taxon>
    </lineage>
</organism>
<reference evidence="4" key="1">
    <citation type="journal article" date="2019" name="Int. J. Syst. Evol. Microbiol.">
        <title>The Global Catalogue of Microorganisms (GCM) 10K type strain sequencing project: providing services to taxonomists for standard genome sequencing and annotation.</title>
        <authorList>
            <consortium name="The Broad Institute Genomics Platform"/>
            <consortium name="The Broad Institute Genome Sequencing Center for Infectious Disease"/>
            <person name="Wu L."/>
            <person name="Ma J."/>
        </authorList>
    </citation>
    <scope>NUCLEOTIDE SEQUENCE [LARGE SCALE GENOMIC DNA]</scope>
    <source>
        <strain evidence="4">JCM 4087</strain>
    </source>
</reference>
<evidence type="ECO:0000256" key="2">
    <source>
        <dbReference type="SAM" id="SignalP"/>
    </source>
</evidence>
<gene>
    <name evidence="3" type="ORF">ACFPT7_02210</name>
</gene>
<keyword evidence="2" id="KW-0732">Signal</keyword>
<name>A0ABW1EAY7_9BACT</name>
<evidence type="ECO:0000313" key="4">
    <source>
        <dbReference type="Proteomes" id="UP001596091"/>
    </source>
</evidence>
<accession>A0ABW1EAY7</accession>
<protein>
    <submittedName>
        <fullName evidence="3">Uncharacterized protein</fullName>
    </submittedName>
</protein>
<evidence type="ECO:0000313" key="3">
    <source>
        <dbReference type="EMBL" id="MFC5861099.1"/>
    </source>
</evidence>
<comment type="caution">
    <text evidence="3">The sequence shown here is derived from an EMBL/GenBank/DDBJ whole genome shotgun (WGS) entry which is preliminary data.</text>
</comment>
<feature type="coiled-coil region" evidence="1">
    <location>
        <begin position="81"/>
        <end position="108"/>
    </location>
</feature>
<feature type="signal peptide" evidence="2">
    <location>
        <begin position="1"/>
        <end position="19"/>
    </location>
</feature>
<feature type="chain" id="PRO_5046517925" evidence="2">
    <location>
        <begin position="20"/>
        <end position="194"/>
    </location>
</feature>